<organism evidence="1 2">
    <name type="scientific">Schistosoma mattheei</name>
    <dbReference type="NCBI Taxonomy" id="31246"/>
    <lineage>
        <taxon>Eukaryota</taxon>
        <taxon>Metazoa</taxon>
        <taxon>Spiralia</taxon>
        <taxon>Lophotrochozoa</taxon>
        <taxon>Platyhelminthes</taxon>
        <taxon>Trematoda</taxon>
        <taxon>Digenea</taxon>
        <taxon>Strigeidida</taxon>
        <taxon>Schistosomatoidea</taxon>
        <taxon>Schistosomatidae</taxon>
        <taxon>Schistosoma</taxon>
    </lineage>
</organism>
<reference evidence="2" key="1">
    <citation type="submission" date="2023-11" db="UniProtKB">
        <authorList>
            <consortium name="WormBaseParasite"/>
        </authorList>
    </citation>
    <scope>IDENTIFICATION</scope>
</reference>
<evidence type="ECO:0000313" key="1">
    <source>
        <dbReference type="Proteomes" id="UP000050791"/>
    </source>
</evidence>
<name>A0AA85B625_9TREM</name>
<proteinExistence type="predicted"/>
<sequence>MKYKKRKLELLSWEEKLDRRIQFVNVDNTDENYLSADEPTDVIIIKTVTPLSSKGVGGLRRLCMSKYFEADSIINIFITCVN</sequence>
<accession>A0AA85B625</accession>
<evidence type="ECO:0000313" key="2">
    <source>
        <dbReference type="WBParaSite" id="SMTH1_34760.2"/>
    </source>
</evidence>
<dbReference type="WBParaSite" id="SMTH1_34760.2">
    <property type="protein sequence ID" value="SMTH1_34760.2"/>
    <property type="gene ID" value="SMTH1_34760"/>
</dbReference>
<dbReference type="AlphaFoldDB" id="A0AA85B625"/>
<dbReference type="Proteomes" id="UP000050791">
    <property type="component" value="Unassembled WGS sequence"/>
</dbReference>
<protein>
    <submittedName>
        <fullName evidence="2">Uncharacterized protein</fullName>
    </submittedName>
</protein>